<gene>
    <name evidence="1" type="ORF">B0T14DRAFT_559783</name>
</gene>
<name>A0AA40CC36_9PEZI</name>
<dbReference type="EMBL" id="JAULSU010000001">
    <property type="protein sequence ID" value="KAK0632059.1"/>
    <property type="molecule type" value="Genomic_DNA"/>
</dbReference>
<protein>
    <submittedName>
        <fullName evidence="1">Uncharacterized protein</fullName>
    </submittedName>
</protein>
<accession>A0AA40CC36</accession>
<evidence type="ECO:0000313" key="1">
    <source>
        <dbReference type="EMBL" id="KAK0632059.1"/>
    </source>
</evidence>
<proteinExistence type="predicted"/>
<sequence>MAGGSGGDEVAEVAESAAHAVQHEVKGGEVAINDEIASVSDDSDAAILPKGQVDPVYEAKAIVLNRAIQEIGMGW</sequence>
<reference evidence="1" key="1">
    <citation type="submission" date="2023-06" db="EMBL/GenBank/DDBJ databases">
        <title>Genome-scale phylogeny and comparative genomics of the fungal order Sordariales.</title>
        <authorList>
            <consortium name="Lawrence Berkeley National Laboratory"/>
            <person name="Hensen N."/>
            <person name="Bonometti L."/>
            <person name="Westerberg I."/>
            <person name="Brannstrom I.O."/>
            <person name="Guillou S."/>
            <person name="Cros-Aarteil S."/>
            <person name="Calhoun S."/>
            <person name="Haridas S."/>
            <person name="Kuo A."/>
            <person name="Mondo S."/>
            <person name="Pangilinan J."/>
            <person name="Riley R."/>
            <person name="Labutti K."/>
            <person name="Andreopoulos B."/>
            <person name="Lipzen A."/>
            <person name="Chen C."/>
            <person name="Yanf M."/>
            <person name="Daum C."/>
            <person name="Ng V."/>
            <person name="Clum A."/>
            <person name="Steindorff A."/>
            <person name="Ohm R."/>
            <person name="Martin F."/>
            <person name="Silar P."/>
            <person name="Natvig D."/>
            <person name="Lalanne C."/>
            <person name="Gautier V."/>
            <person name="Ament-Velasquez S.L."/>
            <person name="Kruys A."/>
            <person name="Hutchinson M.I."/>
            <person name="Powell A.J."/>
            <person name="Barry K."/>
            <person name="Miller A.N."/>
            <person name="Grigoriev I.V."/>
            <person name="Debuchy R."/>
            <person name="Gladieux P."/>
            <person name="Thoren M.H."/>
            <person name="Johannesson H."/>
        </authorList>
    </citation>
    <scope>NUCLEOTIDE SEQUENCE</scope>
    <source>
        <strain evidence="1">CBS 606.72</strain>
    </source>
</reference>
<evidence type="ECO:0000313" key="2">
    <source>
        <dbReference type="Proteomes" id="UP001175000"/>
    </source>
</evidence>
<keyword evidence="2" id="KW-1185">Reference proteome</keyword>
<organism evidence="1 2">
    <name type="scientific">Immersiella caudata</name>
    <dbReference type="NCBI Taxonomy" id="314043"/>
    <lineage>
        <taxon>Eukaryota</taxon>
        <taxon>Fungi</taxon>
        <taxon>Dikarya</taxon>
        <taxon>Ascomycota</taxon>
        <taxon>Pezizomycotina</taxon>
        <taxon>Sordariomycetes</taxon>
        <taxon>Sordariomycetidae</taxon>
        <taxon>Sordariales</taxon>
        <taxon>Lasiosphaeriaceae</taxon>
        <taxon>Immersiella</taxon>
    </lineage>
</organism>
<dbReference type="Proteomes" id="UP001175000">
    <property type="component" value="Unassembled WGS sequence"/>
</dbReference>
<dbReference type="AlphaFoldDB" id="A0AA40CC36"/>
<comment type="caution">
    <text evidence="1">The sequence shown here is derived from an EMBL/GenBank/DDBJ whole genome shotgun (WGS) entry which is preliminary data.</text>
</comment>